<keyword evidence="2" id="KW-1185">Reference proteome</keyword>
<comment type="caution">
    <text evidence="1">The sequence shown here is derived from an EMBL/GenBank/DDBJ whole genome shotgun (WGS) entry which is preliminary data.</text>
</comment>
<proteinExistence type="predicted"/>
<accession>A0ACC3ALB9</accession>
<protein>
    <submittedName>
        <fullName evidence="1">Uncharacterized protein</fullName>
    </submittedName>
</protein>
<dbReference type="EMBL" id="JAPDRQ010000001">
    <property type="protein sequence ID" value="KAJ9664744.1"/>
    <property type="molecule type" value="Genomic_DNA"/>
</dbReference>
<reference evidence="1" key="1">
    <citation type="submission" date="2022-10" db="EMBL/GenBank/DDBJ databases">
        <title>Culturing micro-colonial fungi from biological soil crusts in the Mojave desert and describing Neophaeococcomyces mojavensis, and introducing the new genera and species Taxawa tesnikishii.</title>
        <authorList>
            <person name="Kurbessoian T."/>
            <person name="Stajich J.E."/>
        </authorList>
    </citation>
    <scope>NUCLEOTIDE SEQUENCE</scope>
    <source>
        <strain evidence="1">JES_112</strain>
    </source>
</reference>
<sequence length="639" mass="70576">MALTLLRQLALATTLLTTAVIADVREYNFTVGWVDRNPDGFHERRVMGINGQWPIPTIFATVGDQVVVNLKNELGDRPCSLHFHGLYMNGTTHMDGVAQSTQCPIPANSSFTYSFNVTQPGTYWYHSHVDGQYPDGLRGPLIVHDPENPYADQYDEELVVTLSDWYHDEMPGLISSFLSVTNPTGAEPVPDSALMNDTQNLKIPVQPNKTYFIRVVNMAAFAAQYFWIEDHSFRIIELDGIYHKPTEASMIYVTAAQRYGILLTTKNDTDKNFPIVGSMDQDLFDAVPDGLNPNVTSYLMYNSAAPFPNATILEDAFEPLDDATLEPTDELALYEDPAISYTIDVKMDNLGDGANYAFFNDVTFVRPKVPTLYTVLTSGDLATDATIYGVNTHPLVLSHNQVVEIVLNNHDPGKHPFHLHGHAFQVLTRGDDDSGDWDVEAFRNGSVKYPTTPMRRDTLLVRPNGHFVIRFRSDNPGVWLFHCHIEWHVDSGLILTFIEAPLQLQQQLGGENGIPEDHFDACRAQDMPFQGNAAGNTVDLLDTTGFNVSPALLPDGFTPRGIVALTFSIVAGLLGVGVIVWYGLGEISTIEQQKEQQKINTFAKETGVVEVTGVDAAPAGHAVAGREKDVGYTAANEVK</sequence>
<dbReference type="Proteomes" id="UP001172386">
    <property type="component" value="Unassembled WGS sequence"/>
</dbReference>
<organism evidence="1 2">
    <name type="scientific">Neophaeococcomyces mojaviensis</name>
    <dbReference type="NCBI Taxonomy" id="3383035"/>
    <lineage>
        <taxon>Eukaryota</taxon>
        <taxon>Fungi</taxon>
        <taxon>Dikarya</taxon>
        <taxon>Ascomycota</taxon>
        <taxon>Pezizomycotina</taxon>
        <taxon>Eurotiomycetes</taxon>
        <taxon>Chaetothyriomycetidae</taxon>
        <taxon>Chaetothyriales</taxon>
        <taxon>Chaetothyriales incertae sedis</taxon>
        <taxon>Neophaeococcomyces</taxon>
    </lineage>
</organism>
<evidence type="ECO:0000313" key="1">
    <source>
        <dbReference type="EMBL" id="KAJ9664744.1"/>
    </source>
</evidence>
<name>A0ACC3ALB9_9EURO</name>
<gene>
    <name evidence="1" type="ORF">H2198_000090</name>
</gene>
<evidence type="ECO:0000313" key="2">
    <source>
        <dbReference type="Proteomes" id="UP001172386"/>
    </source>
</evidence>